<evidence type="ECO:0000256" key="3">
    <source>
        <dbReference type="ARBA" id="ARBA00013208"/>
    </source>
</evidence>
<feature type="domain" description="Peptidase S26" evidence="9">
    <location>
        <begin position="121"/>
        <end position="300"/>
    </location>
</feature>
<dbReference type="OrthoDB" id="9802919at2"/>
<keyword evidence="5" id="KW-0378">Hydrolase</keyword>
<feature type="transmembrane region" description="Helical" evidence="8">
    <location>
        <begin position="50"/>
        <end position="70"/>
    </location>
</feature>
<evidence type="ECO:0000259" key="9">
    <source>
        <dbReference type="Pfam" id="PF10502"/>
    </source>
</evidence>
<dbReference type="AlphaFoldDB" id="A0A4R8DWE2"/>
<dbReference type="GO" id="GO:0016020">
    <property type="term" value="C:membrane"/>
    <property type="evidence" value="ECO:0007669"/>
    <property type="project" value="InterPro"/>
</dbReference>
<comment type="catalytic activity">
    <reaction evidence="1">
        <text>Cleavage of hydrophobic, N-terminal signal or leader sequences from secreted and periplasmic proteins.</text>
        <dbReference type="EC" id="3.4.21.89"/>
    </reaction>
</comment>
<protein>
    <recommendedName>
        <fullName evidence="4">Signal peptidase I</fullName>
        <ecNumber evidence="3">3.4.21.89</ecNumber>
    </recommendedName>
    <alternativeName>
        <fullName evidence="6">Leader peptidase I</fullName>
    </alternativeName>
</protein>
<evidence type="ECO:0000256" key="5">
    <source>
        <dbReference type="ARBA" id="ARBA00022801"/>
    </source>
</evidence>
<evidence type="ECO:0000256" key="4">
    <source>
        <dbReference type="ARBA" id="ARBA00019232"/>
    </source>
</evidence>
<dbReference type="SUPFAM" id="SSF51306">
    <property type="entry name" value="LexA/Signal peptidase"/>
    <property type="match status" value="1"/>
</dbReference>
<proteinExistence type="inferred from homology"/>
<evidence type="ECO:0000256" key="2">
    <source>
        <dbReference type="ARBA" id="ARBA00009370"/>
    </source>
</evidence>
<keyword evidence="8" id="KW-0472">Membrane</keyword>
<feature type="active site" evidence="7">
    <location>
        <position position="273"/>
    </location>
</feature>
<organism evidence="10 11">
    <name type="scientific">Dinghuibacter silviterrae</name>
    <dbReference type="NCBI Taxonomy" id="1539049"/>
    <lineage>
        <taxon>Bacteria</taxon>
        <taxon>Pseudomonadati</taxon>
        <taxon>Bacteroidota</taxon>
        <taxon>Chitinophagia</taxon>
        <taxon>Chitinophagales</taxon>
        <taxon>Chitinophagaceae</taxon>
        <taxon>Dinghuibacter</taxon>
    </lineage>
</organism>
<dbReference type="PRINTS" id="PR00727">
    <property type="entry name" value="LEADERPTASE"/>
</dbReference>
<dbReference type="GO" id="GO:0004252">
    <property type="term" value="F:serine-type endopeptidase activity"/>
    <property type="evidence" value="ECO:0007669"/>
    <property type="project" value="InterPro"/>
</dbReference>
<evidence type="ECO:0000256" key="6">
    <source>
        <dbReference type="ARBA" id="ARBA00029906"/>
    </source>
</evidence>
<dbReference type="CDD" id="cd06530">
    <property type="entry name" value="S26_SPase_I"/>
    <property type="match status" value="2"/>
</dbReference>
<feature type="transmembrane region" description="Helical" evidence="8">
    <location>
        <begin position="6"/>
        <end position="21"/>
    </location>
</feature>
<sequence>MGYVIFILGLIGSLYGLYGMFRKAGVDAWKGLIPYYNTWIMVNLMGKKKVWFWLQFIPVVGQFITISLTIEFVKHFGRYTLIEHALVVFVPFLYLPYVGFSKNIHYIGPEKVKLYKKSVVREWIDAAVFAIVAATIIRTFVFEAYVIPTPSMEKTLLVNDFLFVSKFSYGPRIPETPLSFPFVHNTMPVTDGKSYLEWVHWPYYRVFPRPVERGDVVVFNFPVGDTVIDLPNYQSIRTYYSAVRDLGRNTILNDPDSYPLITRPVDKQENFIKRCTGIAGDTLSVRHGHVFINSVDQGLPPESEMYYHVATNGKPIPDDFIEQDLRIDLESDTAAGNTNGGNYNYEGNGSYFINLTPSMVDDVKHLPMVTSVVLDERINDSTDLFPYDRAHCRWYRDNYGPVWIPAKGATITLTPANIALYYRVISVYEHNDLEVKNGQITINGKATDTYTFKMNYYWMMGDNRHNSLDSRYWGFVPEDHVVGRASMIWMSYGPGGLRWKRIMRMIH</sequence>
<feature type="active site" evidence="7">
    <location>
        <position position="151"/>
    </location>
</feature>
<dbReference type="InterPro" id="IPR043739">
    <property type="entry name" value="DUF5684"/>
</dbReference>
<gene>
    <name evidence="10" type="ORF">EDB95_2779</name>
</gene>
<dbReference type="Pfam" id="PF10502">
    <property type="entry name" value="Peptidase_S26"/>
    <property type="match status" value="2"/>
</dbReference>
<evidence type="ECO:0000256" key="8">
    <source>
        <dbReference type="SAM" id="Phobius"/>
    </source>
</evidence>
<dbReference type="InterPro" id="IPR019758">
    <property type="entry name" value="Pept_S26A_signal_pept_1_CS"/>
</dbReference>
<evidence type="ECO:0000256" key="7">
    <source>
        <dbReference type="PIRSR" id="PIRSR600223-1"/>
    </source>
</evidence>
<feature type="transmembrane region" description="Helical" evidence="8">
    <location>
        <begin position="123"/>
        <end position="147"/>
    </location>
</feature>
<dbReference type="PROSITE" id="PS00761">
    <property type="entry name" value="SPASE_I_3"/>
    <property type="match status" value="1"/>
</dbReference>
<dbReference type="GO" id="GO:0009003">
    <property type="term" value="F:signal peptidase activity"/>
    <property type="evidence" value="ECO:0007669"/>
    <property type="project" value="UniProtKB-EC"/>
</dbReference>
<accession>A0A4R8DWE2</accession>
<comment type="similarity">
    <text evidence="2">Belongs to the peptidase S26 family.</text>
</comment>
<dbReference type="EC" id="3.4.21.89" evidence="3"/>
<dbReference type="Pfam" id="PF18936">
    <property type="entry name" value="DUF5684"/>
    <property type="match status" value="1"/>
</dbReference>
<evidence type="ECO:0000313" key="10">
    <source>
        <dbReference type="EMBL" id="TDX01737.1"/>
    </source>
</evidence>
<feature type="domain" description="Peptidase S26" evidence="9">
    <location>
        <begin position="454"/>
        <end position="490"/>
    </location>
</feature>
<dbReference type="PANTHER" id="PTHR43390">
    <property type="entry name" value="SIGNAL PEPTIDASE I"/>
    <property type="match status" value="1"/>
</dbReference>
<keyword evidence="8" id="KW-0812">Transmembrane</keyword>
<dbReference type="InterPro" id="IPR036286">
    <property type="entry name" value="LexA/Signal_pep-like_sf"/>
</dbReference>
<keyword evidence="8" id="KW-1133">Transmembrane helix</keyword>
<dbReference type="Gene3D" id="2.10.109.10">
    <property type="entry name" value="Umud Fragment, subunit A"/>
    <property type="match status" value="2"/>
</dbReference>
<evidence type="ECO:0000313" key="11">
    <source>
        <dbReference type="Proteomes" id="UP000294498"/>
    </source>
</evidence>
<comment type="caution">
    <text evidence="10">The sequence shown here is derived from an EMBL/GenBank/DDBJ whole genome shotgun (WGS) entry which is preliminary data.</text>
</comment>
<dbReference type="InterPro" id="IPR019533">
    <property type="entry name" value="Peptidase_S26"/>
</dbReference>
<name>A0A4R8DWE2_9BACT</name>
<reference evidence="10 11" key="1">
    <citation type="submission" date="2019-03" db="EMBL/GenBank/DDBJ databases">
        <title>Genomic Encyclopedia of Type Strains, Phase IV (KMG-IV): sequencing the most valuable type-strain genomes for metagenomic binning, comparative biology and taxonomic classification.</title>
        <authorList>
            <person name="Goeker M."/>
        </authorList>
    </citation>
    <scope>NUCLEOTIDE SEQUENCE [LARGE SCALE GENOMIC DNA]</scope>
    <source>
        <strain evidence="10 11">DSM 100059</strain>
    </source>
</reference>
<dbReference type="PANTHER" id="PTHR43390:SF1">
    <property type="entry name" value="CHLOROPLAST PROCESSING PEPTIDASE"/>
    <property type="match status" value="1"/>
</dbReference>
<dbReference type="Proteomes" id="UP000294498">
    <property type="component" value="Unassembled WGS sequence"/>
</dbReference>
<dbReference type="EMBL" id="SODV01000001">
    <property type="protein sequence ID" value="TDX01737.1"/>
    <property type="molecule type" value="Genomic_DNA"/>
</dbReference>
<keyword evidence="11" id="KW-1185">Reference proteome</keyword>
<evidence type="ECO:0000256" key="1">
    <source>
        <dbReference type="ARBA" id="ARBA00000677"/>
    </source>
</evidence>
<dbReference type="InterPro" id="IPR000223">
    <property type="entry name" value="Pept_S26A_signal_pept_1"/>
</dbReference>
<dbReference type="GO" id="GO:0006465">
    <property type="term" value="P:signal peptide processing"/>
    <property type="evidence" value="ECO:0007669"/>
    <property type="project" value="InterPro"/>
</dbReference>